<evidence type="ECO:0000313" key="1">
    <source>
        <dbReference type="EMBL" id="GAA2215712.1"/>
    </source>
</evidence>
<organism evidence="1 2">
    <name type="scientific">Nonomuraea monospora</name>
    <dbReference type="NCBI Taxonomy" id="568818"/>
    <lineage>
        <taxon>Bacteria</taxon>
        <taxon>Bacillati</taxon>
        <taxon>Actinomycetota</taxon>
        <taxon>Actinomycetes</taxon>
        <taxon>Streptosporangiales</taxon>
        <taxon>Streptosporangiaceae</taxon>
        <taxon>Nonomuraea</taxon>
    </lineage>
</organism>
<reference evidence="1 2" key="1">
    <citation type="journal article" date="2019" name="Int. J. Syst. Evol. Microbiol.">
        <title>The Global Catalogue of Microorganisms (GCM) 10K type strain sequencing project: providing services to taxonomists for standard genome sequencing and annotation.</title>
        <authorList>
            <consortium name="The Broad Institute Genomics Platform"/>
            <consortium name="The Broad Institute Genome Sequencing Center for Infectious Disease"/>
            <person name="Wu L."/>
            <person name="Ma J."/>
        </authorList>
    </citation>
    <scope>NUCLEOTIDE SEQUENCE [LARGE SCALE GENOMIC DNA]</scope>
    <source>
        <strain evidence="1 2">JCM 16114</strain>
    </source>
</reference>
<dbReference type="Proteomes" id="UP001499843">
    <property type="component" value="Unassembled WGS sequence"/>
</dbReference>
<name>A0ABN3D1N3_9ACTN</name>
<proteinExistence type="predicted"/>
<evidence type="ECO:0000313" key="2">
    <source>
        <dbReference type="Proteomes" id="UP001499843"/>
    </source>
</evidence>
<gene>
    <name evidence="1" type="ORF">GCM10009850_111800</name>
</gene>
<protein>
    <submittedName>
        <fullName evidence="1">Uncharacterized protein</fullName>
    </submittedName>
</protein>
<dbReference type="RefSeq" id="WP_344494653.1">
    <property type="nucleotide sequence ID" value="NZ_BAAAQX010000053.1"/>
</dbReference>
<comment type="caution">
    <text evidence="1">The sequence shown here is derived from an EMBL/GenBank/DDBJ whole genome shotgun (WGS) entry which is preliminary data.</text>
</comment>
<dbReference type="EMBL" id="BAAAQX010000053">
    <property type="protein sequence ID" value="GAA2215712.1"/>
    <property type="molecule type" value="Genomic_DNA"/>
</dbReference>
<keyword evidence="2" id="KW-1185">Reference proteome</keyword>
<accession>A0ABN3D1N3</accession>
<sequence length="79" mass="9124">MPYESSTGKPPRIRGVCCCDAYEFACQGGNYLILRRNSRGELEEIGRGRYARAREIWDKLLLEHAKNCEQGNATMDIWR</sequence>